<feature type="compositionally biased region" description="Basic and acidic residues" evidence="15">
    <location>
        <begin position="841"/>
        <end position="854"/>
    </location>
</feature>
<gene>
    <name evidence="21" type="ORF">DVH24_040223</name>
</gene>
<dbReference type="InterPro" id="IPR001876">
    <property type="entry name" value="Znf_RanBP2"/>
</dbReference>
<feature type="domain" description="FF" evidence="20">
    <location>
        <begin position="604"/>
        <end position="658"/>
    </location>
</feature>
<dbReference type="PANTHER" id="PTHR15377">
    <property type="entry name" value="TRANSCRIPTION ELONGATION REGULATOR 1"/>
    <property type="match status" value="1"/>
</dbReference>
<feature type="region of interest" description="Disordered" evidence="15">
    <location>
        <begin position="668"/>
        <end position="700"/>
    </location>
</feature>
<feature type="compositionally biased region" description="Polar residues" evidence="15">
    <location>
        <begin position="194"/>
        <end position="207"/>
    </location>
</feature>
<evidence type="ECO:0000259" key="18">
    <source>
        <dbReference type="PROSITE" id="PS50199"/>
    </source>
</evidence>
<evidence type="ECO:0000256" key="15">
    <source>
        <dbReference type="SAM" id="MobiDB-lite"/>
    </source>
</evidence>
<evidence type="ECO:0000256" key="1">
    <source>
        <dbReference type="ARBA" id="ARBA00004123"/>
    </source>
</evidence>
<feature type="region of interest" description="Disordered" evidence="15">
    <location>
        <begin position="1116"/>
        <end position="1139"/>
    </location>
</feature>
<feature type="domain" description="RanBP2-type" evidence="18">
    <location>
        <begin position="1152"/>
        <end position="1181"/>
    </location>
</feature>
<evidence type="ECO:0000259" key="17">
    <source>
        <dbReference type="PROSITE" id="PS50102"/>
    </source>
</evidence>
<dbReference type="Gene3D" id="3.30.70.330">
    <property type="match status" value="1"/>
</dbReference>
<evidence type="ECO:0000256" key="3">
    <source>
        <dbReference type="ARBA" id="ARBA00022723"/>
    </source>
</evidence>
<feature type="compositionally biased region" description="Polar residues" evidence="15">
    <location>
        <begin position="157"/>
        <end position="180"/>
    </location>
</feature>
<comment type="pathway">
    <text evidence="2">Protein modification; protein ubiquitination.</text>
</comment>
<dbReference type="PROSITE" id="PS51676">
    <property type="entry name" value="FF"/>
    <property type="match status" value="1"/>
</dbReference>
<dbReference type="Gene3D" id="1.10.10.440">
    <property type="entry name" value="FF domain"/>
    <property type="match status" value="3"/>
</dbReference>
<dbReference type="InterPro" id="IPR036443">
    <property type="entry name" value="Znf_RanBP2_sf"/>
</dbReference>
<dbReference type="PROSITE" id="PS50020">
    <property type="entry name" value="WW_DOMAIN_2"/>
    <property type="match status" value="2"/>
</dbReference>
<keyword evidence="14" id="KW-0175">Coiled coil</keyword>
<dbReference type="PANTHER" id="PTHR15377:SF3">
    <property type="entry name" value="WW DOMAIN-CONTAINING PROTEIN"/>
    <property type="match status" value="1"/>
</dbReference>
<dbReference type="FunFam" id="3.30.70.330:FF:000574">
    <property type="entry name" value="HIV Tat-specific factor 1"/>
    <property type="match status" value="1"/>
</dbReference>
<dbReference type="FunFam" id="1.10.10.440:FF:000030">
    <property type="entry name" value="Pre-mRNA-processing protein 40C"/>
    <property type="match status" value="1"/>
</dbReference>
<feature type="coiled-coil region" evidence="14">
    <location>
        <begin position="1196"/>
        <end position="1223"/>
    </location>
</feature>
<evidence type="ECO:0000256" key="12">
    <source>
        <dbReference type="PROSITE-ProRule" id="PRU00322"/>
    </source>
</evidence>
<evidence type="ECO:0000256" key="7">
    <source>
        <dbReference type="ARBA" id="ARBA00022884"/>
    </source>
</evidence>
<feature type="domain" description="RanBP2-type" evidence="18">
    <location>
        <begin position="1086"/>
        <end position="1117"/>
    </location>
</feature>
<dbReference type="UniPathway" id="UPA00143"/>
<feature type="region of interest" description="Disordered" evidence="15">
    <location>
        <begin position="36"/>
        <end position="76"/>
    </location>
</feature>
<dbReference type="GO" id="GO:0003712">
    <property type="term" value="F:transcription coregulator activity"/>
    <property type="evidence" value="ECO:0007669"/>
    <property type="project" value="TreeGrafter"/>
</dbReference>
<feature type="region of interest" description="Disordered" evidence="15">
    <location>
        <begin position="1037"/>
        <end position="1084"/>
    </location>
</feature>
<dbReference type="PROSITE" id="PS50199">
    <property type="entry name" value="ZF_RANBP2_2"/>
    <property type="match status" value="2"/>
</dbReference>
<dbReference type="SMART" id="SM00441">
    <property type="entry name" value="FF"/>
    <property type="match status" value="3"/>
</dbReference>
<keyword evidence="3" id="KW-0479">Metal-binding</keyword>
<dbReference type="EMBL" id="RDQH01000339">
    <property type="protein sequence ID" value="RXH79076.1"/>
    <property type="molecule type" value="Genomic_DNA"/>
</dbReference>
<dbReference type="Gene3D" id="4.10.1060.10">
    <property type="entry name" value="Zinc finger, RanBP2-type"/>
    <property type="match status" value="2"/>
</dbReference>
<keyword evidence="4" id="KW-0677">Repeat</keyword>
<dbReference type="SUPFAM" id="SSF90209">
    <property type="entry name" value="Ran binding protein zinc finger-like"/>
    <property type="match status" value="2"/>
</dbReference>
<dbReference type="FunFam" id="1.10.10.440:FF:000020">
    <property type="entry name" value="Pre-mRNA-processing protein 40C"/>
    <property type="match status" value="1"/>
</dbReference>
<comment type="similarity">
    <text evidence="10">Belongs to the TAF15 family.</text>
</comment>
<feature type="compositionally biased region" description="Basic and acidic residues" evidence="15">
    <location>
        <begin position="1257"/>
        <end position="1320"/>
    </location>
</feature>
<keyword evidence="5 12" id="KW-0863">Zinc-finger</keyword>
<dbReference type="GO" id="GO:0003723">
    <property type="term" value="F:RNA binding"/>
    <property type="evidence" value="ECO:0007669"/>
    <property type="project" value="UniProtKB-UniRule"/>
</dbReference>
<evidence type="ECO:0000256" key="6">
    <source>
        <dbReference type="ARBA" id="ARBA00022833"/>
    </source>
</evidence>
<feature type="region of interest" description="Disordered" evidence="15">
    <location>
        <begin position="728"/>
        <end position="752"/>
    </location>
</feature>
<feature type="region of interest" description="Disordered" evidence="15">
    <location>
        <begin position="836"/>
        <end position="862"/>
    </location>
</feature>
<dbReference type="InterPro" id="IPR035979">
    <property type="entry name" value="RBD_domain_sf"/>
</dbReference>
<feature type="compositionally biased region" description="Low complexity" evidence="15">
    <location>
        <begin position="112"/>
        <end position="124"/>
    </location>
</feature>
<feature type="domain" description="WW" evidence="16">
    <location>
        <begin position="387"/>
        <end position="420"/>
    </location>
</feature>
<evidence type="ECO:0000256" key="14">
    <source>
        <dbReference type="SAM" id="Coils"/>
    </source>
</evidence>
<dbReference type="FunFam" id="1.10.10.440:FF:000028">
    <property type="entry name" value="Pre-mRNA-processing protein 40C"/>
    <property type="match status" value="1"/>
</dbReference>
<dbReference type="Pfam" id="PF00397">
    <property type="entry name" value="WW"/>
    <property type="match status" value="2"/>
</dbReference>
<dbReference type="FunFam" id="4.10.1060.10:FF:000008">
    <property type="entry name" value="TATA-binding protein-associated factor 2N isoform X1"/>
    <property type="match status" value="1"/>
</dbReference>
<dbReference type="SMART" id="SM00360">
    <property type="entry name" value="RRM"/>
    <property type="match status" value="1"/>
</dbReference>
<dbReference type="InterPro" id="IPR002713">
    <property type="entry name" value="FF_domain"/>
</dbReference>
<dbReference type="PROSITE" id="PS01159">
    <property type="entry name" value="WW_DOMAIN_1"/>
    <property type="match status" value="2"/>
</dbReference>
<evidence type="ECO:0000259" key="20">
    <source>
        <dbReference type="PROSITE" id="PS51676"/>
    </source>
</evidence>
<evidence type="ECO:0000256" key="10">
    <source>
        <dbReference type="ARBA" id="ARBA00061442"/>
    </source>
</evidence>
<accession>A0A498I6L3</accession>
<dbReference type="InterPro" id="IPR036517">
    <property type="entry name" value="FF_domain_sf"/>
</dbReference>
<sequence length="1864" mass="203898">MLVVTPGKIGFGVQNEVYAYNSHQIMASPASLPQEVKPSVSVSPAGGASTQTAASPASSVGPTTSNSPCGSVNDSVQEPLQIKSGNAPTFAVPAPSFSYNVPPNANISFGTSQQSSPSSAIKSNPPAPPMVQASVHGLSSSAGPPFSYNIPKSGYSFPNNQQFQSGTNITPATAQETGNASLSSTSLHSGSLPAPTSSSTVNISSAPNAGPKASLVPTVPSFNMTPGMPGTPRTPGLPGIAHSVQISFNPTAPSAPIDSSSVALRPNMQAVPVASSAVHPHVGPPYPSLSAMGAPWLPSPQIGGVPRPPFLPYPAAFPGPFPLPVHVMPLSSVPLPDSQPPGVTPVGNTVANSLSSVGSRHQLAGSSGMQKELPHPGVGTDGRAVVNEQLDAWTAHKTETGVVYYYNALTGESTYDKPPGFREEPGKVSMQPTPVSTVNLTGTDWVLVTTSDGKKFYHNSKTKVSSWQIPDEVIELRNKQDSDVPKEHTISVPNNSLMIEKGSAPVSLSAPAINTGGREAMPFKPSAVQGTSSALDLIKRKLQDPVTSSPISAPSESNGARGVESTPKGQQSENIEDKLKDTNGDGNLVLPLKRAAEEKAQAERAAAAAGFKSMLKEKGDITVSSRWSRVKDSLRNDPRYKNVRHEDREVLFNEYLSGLKAVEEEAEREAKAKRDEQEKLRERERELRKRKEREEQETERVRLKVRRKEAVATFQALLVETIKDPQASWTGSKPKLEKDPQRRAANPDLDPSDMDKLFREHVKMLNERCAYEFRTLLAEVLTAEAASQETEDGKTVLNSWSTAKRILKTDPRYDKTPRKEREVLWRRYSEEMLRKQKSAVGRKEDRKTDAKSRSSIDAGRNPYGSRDWNLKLISPSPRNFDSSRTGDGSSTKTTLLYYTNYIEGSLEEIVQSHSCVECFHLSEAQGSPPLSGTQWSYMATYTGKGAPSNGSVYVCNLPEGTDENMLAEHFGTIGLLKKDKRTGRPKIWLYQDKLTNEPKGDATVTYEDPHAASAAVEWFNNKEFHGNTIGVFIAESKSKDDQTHNSVVDPSFGGDLDGPEEAAQDTNGGGGGGRGRGDATGKAWQQEGDWTCPNTSCANVNFAFRGVCNRCGSARPTGASGGAGSGGRGRGRGVDTGGRGGPVGAPTGGLFGPNDWPCPMCANINWAKRTKCNICNTNKPGHNEGGVRGGRGGGYKELDEEELEEIKRRRREAEEDDGEMYDEFGNLKKKFRAKTQPEETGRALPGAGRAGWEVEEIGGRERNRVRGREHDDRPSSKNRDRDDGYRRRSRERERDRGRDRPRDHDYDREKEYGRERDRDRDRHRHPAAAAAMPHVSDFQIHINGQQTFFVSEEILSTYSARLTKIIRQERRGTQIKNSGIRIDDFPGGPDGFELVSRFCYNNGRITLTVSNVCLLHCSAIFLGMTEKLSPRNLLQKTNTFLDGLFEWSLKDVLACLKSCHSFFDYADSSGLLDKLITALLTKIAQNSDVSNLIASSPSSSLETASGFRLSSSTPKSIRPSSSSRAWWFDDVAVLPPNIIAKLLRILGAYGPKNNSLILTRFLLHYLKISAQRKPGNSKCELGSLADTAVHGVILVGKKVFSCRALFWVLRIVSGFGISKEYKVGLERLIGGMIDEATLDDLLVSGHDRGVYDVNLVIRMLRVFVNGEGVSVQRLKKAGRLVDKYLGEISPDQNLKVFKFLGVAESLPDCARDCFDAAYRAIDIYLEAHPNLSFEERARLCRCLNYEKLSLEACKELAQNPKIPPRVAIQALISQNSKTTPTQPKLVVYRSPHSHFLSCSDMVWYKNGGVEEDESTSLNLQRMQWRVVELEKLCRQMKRQMSRMVKHNVLTTITPAHTRAFPRLC</sequence>
<dbReference type="SUPFAM" id="SSF81698">
    <property type="entry name" value="FF domain"/>
    <property type="match status" value="3"/>
</dbReference>
<dbReference type="Pfam" id="PF00076">
    <property type="entry name" value="RRM_1"/>
    <property type="match status" value="1"/>
</dbReference>
<comment type="similarity">
    <text evidence="13">Belongs to the NPH3 family.</text>
</comment>
<feature type="region of interest" description="Disordered" evidence="15">
    <location>
        <begin position="1226"/>
        <end position="1331"/>
    </location>
</feature>
<evidence type="ECO:0000256" key="9">
    <source>
        <dbReference type="ARBA" id="ARBA00058775"/>
    </source>
</evidence>
<dbReference type="GO" id="GO:0016567">
    <property type="term" value="P:protein ubiquitination"/>
    <property type="evidence" value="ECO:0007669"/>
    <property type="project" value="UniProtKB-UniPathway"/>
</dbReference>
<dbReference type="SUPFAM" id="SSF54928">
    <property type="entry name" value="RNA-binding domain, RBD"/>
    <property type="match status" value="1"/>
</dbReference>
<keyword evidence="7 11" id="KW-0694">RNA-binding</keyword>
<evidence type="ECO:0000256" key="4">
    <source>
        <dbReference type="ARBA" id="ARBA00022737"/>
    </source>
</evidence>
<comment type="caution">
    <text evidence="21">The sequence shown here is derived from an EMBL/GenBank/DDBJ whole genome shotgun (WGS) entry which is preliminary data.</text>
</comment>
<dbReference type="GO" id="GO:0070063">
    <property type="term" value="F:RNA polymerase binding"/>
    <property type="evidence" value="ECO:0007669"/>
    <property type="project" value="InterPro"/>
</dbReference>
<feature type="compositionally biased region" description="Gly residues" evidence="15">
    <location>
        <begin position="1119"/>
        <end position="1139"/>
    </location>
</feature>
<evidence type="ECO:0000259" key="16">
    <source>
        <dbReference type="PROSITE" id="PS50020"/>
    </source>
</evidence>
<keyword evidence="8" id="KW-0539">Nucleus</keyword>
<evidence type="ECO:0000313" key="22">
    <source>
        <dbReference type="Proteomes" id="UP000290289"/>
    </source>
</evidence>
<protein>
    <submittedName>
        <fullName evidence="21">Uncharacterized protein</fullName>
    </submittedName>
</protein>
<evidence type="ECO:0000259" key="19">
    <source>
        <dbReference type="PROSITE" id="PS51649"/>
    </source>
</evidence>
<dbReference type="CDD" id="cd00201">
    <property type="entry name" value="WW"/>
    <property type="match status" value="2"/>
</dbReference>
<feature type="compositionally biased region" description="Low complexity" evidence="15">
    <location>
        <begin position="43"/>
        <end position="59"/>
    </location>
</feature>
<keyword evidence="6" id="KW-0862">Zinc</keyword>
<dbReference type="PROSITE" id="PS50102">
    <property type="entry name" value="RRM"/>
    <property type="match status" value="1"/>
</dbReference>
<dbReference type="InterPro" id="IPR011333">
    <property type="entry name" value="SKP1/BTB/POZ_sf"/>
</dbReference>
<dbReference type="InterPro" id="IPR027356">
    <property type="entry name" value="NPH3_dom"/>
</dbReference>
<evidence type="ECO:0000256" key="8">
    <source>
        <dbReference type="ARBA" id="ARBA00023242"/>
    </source>
</evidence>
<evidence type="ECO:0000256" key="5">
    <source>
        <dbReference type="ARBA" id="ARBA00022771"/>
    </source>
</evidence>
<feature type="region of interest" description="Disordered" evidence="15">
    <location>
        <begin position="543"/>
        <end position="587"/>
    </location>
</feature>
<dbReference type="SMART" id="SM00456">
    <property type="entry name" value="WW"/>
    <property type="match status" value="2"/>
</dbReference>
<evidence type="ECO:0000256" key="13">
    <source>
        <dbReference type="PROSITE-ProRule" id="PRU00982"/>
    </source>
</evidence>
<dbReference type="Pfam" id="PF01846">
    <property type="entry name" value="FF"/>
    <property type="match status" value="1"/>
</dbReference>
<evidence type="ECO:0000256" key="2">
    <source>
        <dbReference type="ARBA" id="ARBA00004906"/>
    </source>
</evidence>
<dbReference type="STRING" id="3750.A0A498I6L3"/>
<dbReference type="CDD" id="cd12534">
    <property type="entry name" value="RRM_SARFH"/>
    <property type="match status" value="1"/>
</dbReference>
<feature type="domain" description="NPH3" evidence="19">
    <location>
        <begin position="1525"/>
        <end position="1777"/>
    </location>
</feature>
<feature type="region of interest" description="Disordered" evidence="15">
    <location>
        <begin position="108"/>
        <end position="139"/>
    </location>
</feature>
<feature type="compositionally biased region" description="Polar residues" evidence="15">
    <location>
        <begin position="60"/>
        <end position="76"/>
    </location>
</feature>
<dbReference type="PROSITE" id="PS01358">
    <property type="entry name" value="ZF_RANBP2_1"/>
    <property type="match status" value="2"/>
</dbReference>
<comment type="function">
    <text evidence="9">TAFs are components of the transcription factor IID (TFIID) complex that is essential for mediating regulation of RNA polymerase transcription.</text>
</comment>
<feature type="domain" description="WW" evidence="16">
    <location>
        <begin position="445"/>
        <end position="472"/>
    </location>
</feature>
<comment type="subcellular location">
    <subcellularLocation>
        <location evidence="1">Nucleus</location>
    </subcellularLocation>
</comment>
<evidence type="ECO:0000256" key="11">
    <source>
        <dbReference type="PROSITE-ProRule" id="PRU00176"/>
    </source>
</evidence>
<evidence type="ECO:0000313" key="21">
    <source>
        <dbReference type="EMBL" id="RXH79076.1"/>
    </source>
</evidence>
<proteinExistence type="inferred from homology"/>
<dbReference type="InterPro" id="IPR036020">
    <property type="entry name" value="WW_dom_sf"/>
</dbReference>
<feature type="region of interest" description="Disordered" evidence="15">
    <location>
        <begin position="157"/>
        <end position="214"/>
    </location>
</feature>
<dbReference type="SUPFAM" id="SSF51045">
    <property type="entry name" value="WW domain"/>
    <property type="match status" value="2"/>
</dbReference>
<dbReference type="SMART" id="SM00547">
    <property type="entry name" value="ZnF_RBZ"/>
    <property type="match status" value="2"/>
</dbReference>
<feature type="domain" description="RRM" evidence="17">
    <location>
        <begin position="950"/>
        <end position="1036"/>
    </location>
</feature>
<reference evidence="21 22" key="1">
    <citation type="submission" date="2018-10" db="EMBL/GenBank/DDBJ databases">
        <title>A high-quality apple genome assembly.</title>
        <authorList>
            <person name="Hu J."/>
        </authorList>
    </citation>
    <scope>NUCLEOTIDE SEQUENCE [LARGE SCALE GENOMIC DNA]</scope>
    <source>
        <strain evidence="22">cv. HFTH1</strain>
        <tissue evidence="21">Young leaf</tissue>
    </source>
</reference>
<dbReference type="Gene3D" id="2.20.70.10">
    <property type="match status" value="2"/>
</dbReference>
<name>A0A498I6L3_MALDO</name>
<dbReference type="SUPFAM" id="SSF54695">
    <property type="entry name" value="POZ domain"/>
    <property type="match status" value="1"/>
</dbReference>
<dbReference type="InterPro" id="IPR045148">
    <property type="entry name" value="TCRG1-like"/>
</dbReference>
<feature type="compositionally biased region" description="Low complexity" evidence="15">
    <location>
        <begin position="181"/>
        <end position="192"/>
    </location>
</feature>
<dbReference type="GO" id="GO:0008270">
    <property type="term" value="F:zinc ion binding"/>
    <property type="evidence" value="ECO:0007669"/>
    <property type="project" value="UniProtKB-KW"/>
</dbReference>
<dbReference type="InterPro" id="IPR012677">
    <property type="entry name" value="Nucleotide-bd_a/b_plait_sf"/>
</dbReference>
<organism evidence="21 22">
    <name type="scientific">Malus domestica</name>
    <name type="common">Apple</name>
    <name type="synonym">Pyrus malus</name>
    <dbReference type="NCBI Taxonomy" id="3750"/>
    <lineage>
        <taxon>Eukaryota</taxon>
        <taxon>Viridiplantae</taxon>
        <taxon>Streptophyta</taxon>
        <taxon>Embryophyta</taxon>
        <taxon>Tracheophyta</taxon>
        <taxon>Spermatophyta</taxon>
        <taxon>Magnoliopsida</taxon>
        <taxon>eudicotyledons</taxon>
        <taxon>Gunneridae</taxon>
        <taxon>Pentapetalae</taxon>
        <taxon>rosids</taxon>
        <taxon>fabids</taxon>
        <taxon>Rosales</taxon>
        <taxon>Rosaceae</taxon>
        <taxon>Amygdaloideae</taxon>
        <taxon>Maleae</taxon>
        <taxon>Malus</taxon>
    </lineage>
</organism>
<feature type="compositionally biased region" description="Polar residues" evidence="15">
    <location>
        <begin position="545"/>
        <end position="558"/>
    </location>
</feature>
<dbReference type="Pfam" id="PF03000">
    <property type="entry name" value="NPH3"/>
    <property type="match status" value="1"/>
</dbReference>
<dbReference type="PROSITE" id="PS51649">
    <property type="entry name" value="NPH3"/>
    <property type="match status" value="1"/>
</dbReference>
<dbReference type="InterPro" id="IPR001202">
    <property type="entry name" value="WW_dom"/>
</dbReference>
<dbReference type="Proteomes" id="UP000290289">
    <property type="component" value="Chromosome 13"/>
</dbReference>
<dbReference type="InterPro" id="IPR000504">
    <property type="entry name" value="RRM_dom"/>
</dbReference>
<keyword evidence="22" id="KW-1185">Reference proteome</keyword>
<dbReference type="Pfam" id="PF00641">
    <property type="entry name" value="Zn_ribbon_RanBP"/>
    <property type="match status" value="1"/>
</dbReference>
<dbReference type="GO" id="GO:0005634">
    <property type="term" value="C:nucleus"/>
    <property type="evidence" value="ECO:0007669"/>
    <property type="project" value="UniProtKB-SubCell"/>
</dbReference>